<dbReference type="NCBIfam" id="TIGR03519">
    <property type="entry name" value="T9SS_PorP_fam"/>
    <property type="match status" value="1"/>
</dbReference>
<feature type="chain" id="PRO_5045419261" evidence="1">
    <location>
        <begin position="23"/>
        <end position="323"/>
    </location>
</feature>
<evidence type="ECO:0000256" key="1">
    <source>
        <dbReference type="SAM" id="SignalP"/>
    </source>
</evidence>
<accession>A0ABW4ZMZ4</accession>
<keyword evidence="1" id="KW-0732">Signal</keyword>
<dbReference type="Proteomes" id="UP001597387">
    <property type="component" value="Unassembled WGS sequence"/>
</dbReference>
<keyword evidence="3" id="KW-1185">Reference proteome</keyword>
<dbReference type="EMBL" id="JBHUHZ010000001">
    <property type="protein sequence ID" value="MFD2162847.1"/>
    <property type="molecule type" value="Genomic_DNA"/>
</dbReference>
<dbReference type="InterPro" id="IPR019861">
    <property type="entry name" value="PorP/SprF_Bacteroidetes"/>
</dbReference>
<proteinExistence type="predicted"/>
<sequence length="323" mass="35650">MRKFRELVAFLTVMAIATPAIAQQKPHYTQYFQNMSVINPAVTGMYHDITVRTAYRTQWLGLESAPKTSYLTVSKPINIGTSRSGFVDYGVEEPATNSDKLGYLSSSSHHSIGLVALNDETGPINRTTVNFTYAYHINISDVANLAVGVGGGVNRLALNTSKLRFENPEEPLIADGGNIIQWLPDLNAGFYFYSANFFLGGSVQQALSSKTVFAYDFKSGKEVPHYFLTSGFRIWFKEDYSISPSVMLKYLSPAPLAYDLNLKIGYRNNLWVGGSYRKNDALAAMFGFNVAKTVSLGYSFDNSTSPIRNVSSGSHELVLGINF</sequence>
<organism evidence="2 3">
    <name type="scientific">Paradesertivirga mongoliensis</name>
    <dbReference type="NCBI Taxonomy" id="2100740"/>
    <lineage>
        <taxon>Bacteria</taxon>
        <taxon>Pseudomonadati</taxon>
        <taxon>Bacteroidota</taxon>
        <taxon>Sphingobacteriia</taxon>
        <taxon>Sphingobacteriales</taxon>
        <taxon>Sphingobacteriaceae</taxon>
        <taxon>Paradesertivirga</taxon>
    </lineage>
</organism>
<dbReference type="Pfam" id="PF11751">
    <property type="entry name" value="PorP_SprF"/>
    <property type="match status" value="1"/>
</dbReference>
<protein>
    <submittedName>
        <fullName evidence="2">Type IX secretion system membrane protein PorP/SprF</fullName>
    </submittedName>
</protein>
<name>A0ABW4ZMZ4_9SPHI</name>
<dbReference type="RefSeq" id="WP_255902808.1">
    <property type="nucleotide sequence ID" value="NZ_JAFMZO010000003.1"/>
</dbReference>
<gene>
    <name evidence="2" type="ORF">ACFSJU_10630</name>
</gene>
<evidence type="ECO:0000313" key="2">
    <source>
        <dbReference type="EMBL" id="MFD2162847.1"/>
    </source>
</evidence>
<reference evidence="3" key="1">
    <citation type="journal article" date="2019" name="Int. J. Syst. Evol. Microbiol.">
        <title>The Global Catalogue of Microorganisms (GCM) 10K type strain sequencing project: providing services to taxonomists for standard genome sequencing and annotation.</title>
        <authorList>
            <consortium name="The Broad Institute Genomics Platform"/>
            <consortium name="The Broad Institute Genome Sequencing Center for Infectious Disease"/>
            <person name="Wu L."/>
            <person name="Ma J."/>
        </authorList>
    </citation>
    <scope>NUCLEOTIDE SEQUENCE [LARGE SCALE GENOMIC DNA]</scope>
    <source>
        <strain evidence="3">KCTC 42217</strain>
    </source>
</reference>
<comment type="caution">
    <text evidence="2">The sequence shown here is derived from an EMBL/GenBank/DDBJ whole genome shotgun (WGS) entry which is preliminary data.</text>
</comment>
<evidence type="ECO:0000313" key="3">
    <source>
        <dbReference type="Proteomes" id="UP001597387"/>
    </source>
</evidence>
<feature type="signal peptide" evidence="1">
    <location>
        <begin position="1"/>
        <end position="22"/>
    </location>
</feature>